<comment type="similarity">
    <text evidence="1">Belongs to the ABC transporter superfamily.</text>
</comment>
<accession>A0ABW4BGJ0</accession>
<dbReference type="InterPro" id="IPR003439">
    <property type="entry name" value="ABC_transporter-like_ATP-bd"/>
</dbReference>
<dbReference type="InterPro" id="IPR027417">
    <property type="entry name" value="P-loop_NTPase"/>
</dbReference>
<evidence type="ECO:0000313" key="7">
    <source>
        <dbReference type="Proteomes" id="UP001597199"/>
    </source>
</evidence>
<dbReference type="PROSITE" id="PS50893">
    <property type="entry name" value="ABC_TRANSPORTER_2"/>
    <property type="match status" value="1"/>
</dbReference>
<dbReference type="PANTHER" id="PTHR43335:SF4">
    <property type="entry name" value="ABC TRANSPORTER, ATP-BINDING PROTEIN"/>
    <property type="match status" value="1"/>
</dbReference>
<dbReference type="Pfam" id="PF00005">
    <property type="entry name" value="ABC_tran"/>
    <property type="match status" value="1"/>
</dbReference>
<keyword evidence="7" id="KW-1185">Reference proteome</keyword>
<comment type="caution">
    <text evidence="6">The sequence shown here is derived from an EMBL/GenBank/DDBJ whole genome shotgun (WGS) entry which is preliminary data.</text>
</comment>
<evidence type="ECO:0000256" key="4">
    <source>
        <dbReference type="ARBA" id="ARBA00022840"/>
    </source>
</evidence>
<evidence type="ECO:0000256" key="3">
    <source>
        <dbReference type="ARBA" id="ARBA00022741"/>
    </source>
</evidence>
<dbReference type="RefSeq" id="WP_204118507.1">
    <property type="nucleotide sequence ID" value="NZ_BOLV01000005.1"/>
</dbReference>
<keyword evidence="2" id="KW-0813">Transport</keyword>
<reference evidence="7" key="1">
    <citation type="journal article" date="2019" name="Int. J. Syst. Evol. Microbiol.">
        <title>The Global Catalogue of Microorganisms (GCM) 10K type strain sequencing project: providing services to taxonomists for standard genome sequencing and annotation.</title>
        <authorList>
            <consortium name="The Broad Institute Genomics Platform"/>
            <consortium name="The Broad Institute Genome Sequencing Center for Infectious Disease"/>
            <person name="Wu L."/>
            <person name="Ma J."/>
        </authorList>
    </citation>
    <scope>NUCLEOTIDE SEQUENCE [LARGE SCALE GENOMIC DNA]</scope>
    <source>
        <strain evidence="7">CCM 9110</strain>
    </source>
</reference>
<sequence>MGLLTLTKVSKAFGNQQVLKGLDLDVPQGAIYGFVGENGAGKTTTMRLILGLEPLDSGTITFTGQPVKFGHTQGIGYLPDVPAYYGDLSAREYLTLCGRLTQTAHLHERVGEMLHLVGLPDTRRRVHGFSRGMKQRLGIASALLDRPAMLLCDEPTSALDPAGRREFLALLASVHNETTILLSTHILSDVERICDYVGILHAGKLQMQGPLQALLAAHTQPATRFTFSNEAQAQAAATLLGGAATASQVTVTTDAQAALRQLLAQHLMPTAFNPIKASLEQLFMEVIA</sequence>
<proteinExistence type="inferred from homology"/>
<dbReference type="Gene3D" id="3.40.50.300">
    <property type="entry name" value="P-loop containing nucleotide triphosphate hydrolases"/>
    <property type="match status" value="1"/>
</dbReference>
<evidence type="ECO:0000313" key="6">
    <source>
        <dbReference type="EMBL" id="MFD1398880.1"/>
    </source>
</evidence>
<protein>
    <submittedName>
        <fullName evidence="6">ABC transporter ATP-binding protein</fullName>
    </submittedName>
</protein>
<keyword evidence="3" id="KW-0547">Nucleotide-binding</keyword>
<evidence type="ECO:0000256" key="2">
    <source>
        <dbReference type="ARBA" id="ARBA00022448"/>
    </source>
</evidence>
<feature type="domain" description="ABC transporter" evidence="5">
    <location>
        <begin position="4"/>
        <end position="227"/>
    </location>
</feature>
<name>A0ABW4BGJ0_9LACO</name>
<dbReference type="Proteomes" id="UP001597199">
    <property type="component" value="Unassembled WGS sequence"/>
</dbReference>
<dbReference type="SMART" id="SM00382">
    <property type="entry name" value="AAA"/>
    <property type="match status" value="1"/>
</dbReference>
<dbReference type="GO" id="GO:0005524">
    <property type="term" value="F:ATP binding"/>
    <property type="evidence" value="ECO:0007669"/>
    <property type="project" value="UniProtKB-KW"/>
</dbReference>
<keyword evidence="4 6" id="KW-0067">ATP-binding</keyword>
<evidence type="ECO:0000256" key="1">
    <source>
        <dbReference type="ARBA" id="ARBA00005417"/>
    </source>
</evidence>
<dbReference type="EMBL" id="JBHTOA010000025">
    <property type="protein sequence ID" value="MFD1398880.1"/>
    <property type="molecule type" value="Genomic_DNA"/>
</dbReference>
<dbReference type="CDD" id="cd03230">
    <property type="entry name" value="ABC_DR_subfamily_A"/>
    <property type="match status" value="1"/>
</dbReference>
<organism evidence="6 7">
    <name type="scientific">Lacticaseibacillus suilingensis</name>
    <dbReference type="NCBI Taxonomy" id="2799577"/>
    <lineage>
        <taxon>Bacteria</taxon>
        <taxon>Bacillati</taxon>
        <taxon>Bacillota</taxon>
        <taxon>Bacilli</taxon>
        <taxon>Lactobacillales</taxon>
        <taxon>Lactobacillaceae</taxon>
        <taxon>Lacticaseibacillus</taxon>
    </lineage>
</organism>
<dbReference type="InterPro" id="IPR003593">
    <property type="entry name" value="AAA+_ATPase"/>
</dbReference>
<dbReference type="PANTHER" id="PTHR43335">
    <property type="entry name" value="ABC TRANSPORTER, ATP-BINDING PROTEIN"/>
    <property type="match status" value="1"/>
</dbReference>
<evidence type="ECO:0000259" key="5">
    <source>
        <dbReference type="PROSITE" id="PS50893"/>
    </source>
</evidence>
<gene>
    <name evidence="6" type="ORF">ACFQ41_06120</name>
</gene>
<dbReference type="SUPFAM" id="SSF52540">
    <property type="entry name" value="P-loop containing nucleoside triphosphate hydrolases"/>
    <property type="match status" value="1"/>
</dbReference>